<dbReference type="PIRSF" id="PIRSF019345">
    <property type="entry name" value="ScpB"/>
    <property type="match status" value="1"/>
</dbReference>
<dbReference type="AlphaFoldDB" id="A0A0W0VL85"/>
<evidence type="ECO:0000313" key="6">
    <source>
        <dbReference type="Proteomes" id="UP000054761"/>
    </source>
</evidence>
<name>A0A0W0VL85_9GAMM</name>
<evidence type="ECO:0000256" key="3">
    <source>
        <dbReference type="ARBA" id="ARBA00022829"/>
    </source>
</evidence>
<reference evidence="5 6" key="1">
    <citation type="submission" date="2015-11" db="EMBL/GenBank/DDBJ databases">
        <title>Genomic analysis of 38 Legionella species identifies large and diverse effector repertoires.</title>
        <authorList>
            <person name="Burstein D."/>
            <person name="Amaro F."/>
            <person name="Zusman T."/>
            <person name="Lifshitz Z."/>
            <person name="Cohen O."/>
            <person name="Gilbert J.A."/>
            <person name="Pupko T."/>
            <person name="Shuman H.A."/>
            <person name="Segal G."/>
        </authorList>
    </citation>
    <scope>NUCLEOTIDE SEQUENCE [LARGE SCALE GENOMIC DNA]</scope>
    <source>
        <strain evidence="5 6">Bercovier 4</strain>
    </source>
</reference>
<gene>
    <name evidence="5" type="primary">scpB</name>
    <name evidence="5" type="ORF">Lisr_1632</name>
</gene>
<dbReference type="InterPro" id="IPR005234">
    <property type="entry name" value="ScpB_csome_segregation"/>
</dbReference>
<keyword evidence="6" id="KW-1185">Reference proteome</keyword>
<dbReference type="GO" id="GO:0051301">
    <property type="term" value="P:cell division"/>
    <property type="evidence" value="ECO:0007669"/>
    <property type="project" value="UniProtKB-KW"/>
</dbReference>
<comment type="caution">
    <text evidence="5">The sequence shown here is derived from an EMBL/GenBank/DDBJ whole genome shotgun (WGS) entry which is preliminary data.</text>
</comment>
<evidence type="ECO:0000313" key="5">
    <source>
        <dbReference type="EMBL" id="KTD20842.1"/>
    </source>
</evidence>
<evidence type="ECO:0000256" key="4">
    <source>
        <dbReference type="ARBA" id="ARBA00023306"/>
    </source>
</evidence>
<dbReference type="PANTHER" id="PTHR34298">
    <property type="entry name" value="SEGREGATION AND CONDENSATION PROTEIN B"/>
    <property type="match status" value="1"/>
</dbReference>
<dbReference type="Gene3D" id="1.10.10.10">
    <property type="entry name" value="Winged helix-like DNA-binding domain superfamily/Winged helix DNA-binding domain"/>
    <property type="match status" value="2"/>
</dbReference>
<dbReference type="Pfam" id="PF04079">
    <property type="entry name" value="SMC_ScpB"/>
    <property type="match status" value="1"/>
</dbReference>
<keyword evidence="1" id="KW-0963">Cytoplasm</keyword>
<keyword evidence="3" id="KW-0159">Chromosome partition</keyword>
<proteinExistence type="predicted"/>
<dbReference type="PANTHER" id="PTHR34298:SF2">
    <property type="entry name" value="SEGREGATION AND CONDENSATION PROTEIN B"/>
    <property type="match status" value="1"/>
</dbReference>
<dbReference type="GO" id="GO:0051304">
    <property type="term" value="P:chromosome separation"/>
    <property type="evidence" value="ECO:0007669"/>
    <property type="project" value="InterPro"/>
</dbReference>
<dbReference type="EMBL" id="LNYH01000095">
    <property type="protein sequence ID" value="KTD20842.1"/>
    <property type="molecule type" value="Genomic_DNA"/>
</dbReference>
<dbReference type="NCBIfam" id="TIGR00281">
    <property type="entry name" value="SMC-Scp complex subunit ScpB"/>
    <property type="match status" value="1"/>
</dbReference>
<dbReference type="PATRIC" id="fig|454.4.peg.1774"/>
<dbReference type="InterPro" id="IPR036388">
    <property type="entry name" value="WH-like_DNA-bd_sf"/>
</dbReference>
<dbReference type="SUPFAM" id="SSF46785">
    <property type="entry name" value="Winged helix' DNA-binding domain"/>
    <property type="match status" value="2"/>
</dbReference>
<sequence>MMNDSELKRIIEALLMSSSTPLSIEQLMQVFEAEEKPSIERLQYILSLLSEDYKSSAVGLKCLASGYIFQTKAAYSPWIARMQAEKPSKYSRVLLETLAIIAYKQPVTRADIEDIRGVAVNSQIMKTLLERQWIKIAGHRDTPGKPAIYITTKTFLDYFNLKSLDELPALDEMDNLFINNTMLSEEACN</sequence>
<evidence type="ECO:0000256" key="1">
    <source>
        <dbReference type="ARBA" id="ARBA00022490"/>
    </source>
</evidence>
<protein>
    <submittedName>
        <fullName evidence="5">Segregation and condensation protein B</fullName>
    </submittedName>
</protein>
<keyword evidence="2" id="KW-0132">Cell division</keyword>
<keyword evidence="4" id="KW-0131">Cell cycle</keyword>
<dbReference type="InterPro" id="IPR036390">
    <property type="entry name" value="WH_DNA-bd_sf"/>
</dbReference>
<evidence type="ECO:0000256" key="2">
    <source>
        <dbReference type="ARBA" id="ARBA00022618"/>
    </source>
</evidence>
<organism evidence="5 6">
    <name type="scientific">Legionella israelensis</name>
    <dbReference type="NCBI Taxonomy" id="454"/>
    <lineage>
        <taxon>Bacteria</taxon>
        <taxon>Pseudomonadati</taxon>
        <taxon>Pseudomonadota</taxon>
        <taxon>Gammaproteobacteria</taxon>
        <taxon>Legionellales</taxon>
        <taxon>Legionellaceae</taxon>
        <taxon>Legionella</taxon>
    </lineage>
</organism>
<accession>A0A0W0VL85</accession>
<dbReference type="Proteomes" id="UP000054761">
    <property type="component" value="Unassembled WGS sequence"/>
</dbReference>
<dbReference type="STRING" id="454.Lisr_1632"/>